<keyword evidence="2" id="KW-0732">Signal</keyword>
<dbReference type="RefSeq" id="WP_259496126.1">
    <property type="nucleotide sequence ID" value="NZ_JARBWL010000001.1"/>
</dbReference>
<evidence type="ECO:0000256" key="2">
    <source>
        <dbReference type="SAM" id="SignalP"/>
    </source>
</evidence>
<evidence type="ECO:0000313" key="4">
    <source>
        <dbReference type="Proteomes" id="UP001159100"/>
    </source>
</evidence>
<organism evidence="3 4">
    <name type="scientific">Pseudomonas fungipugnans</name>
    <dbReference type="NCBI Taxonomy" id="3024217"/>
    <lineage>
        <taxon>Bacteria</taxon>
        <taxon>Pseudomonadati</taxon>
        <taxon>Pseudomonadota</taxon>
        <taxon>Gammaproteobacteria</taxon>
        <taxon>Pseudomonadales</taxon>
        <taxon>Pseudomonadaceae</taxon>
        <taxon>Pseudomonas</taxon>
    </lineage>
</organism>
<evidence type="ECO:0000313" key="3">
    <source>
        <dbReference type="EMBL" id="MDI2591660.1"/>
    </source>
</evidence>
<reference evidence="3 4" key="1">
    <citation type="submission" date="2023-02" db="EMBL/GenBank/DDBJ databases">
        <title>Pseudomonas chrutzelriedensis sp. nov., a potently antifungal strain isolated from moss.</title>
        <authorList>
            <person name="Schnyder A."/>
            <person name="Kalawong R."/>
            <person name="Eberl L."/>
            <person name="Agnoli K."/>
        </authorList>
    </citation>
    <scope>NUCLEOTIDE SEQUENCE [LARGE SCALE GENOMIC DNA]</scope>
    <source>
        <strain evidence="3 4">681</strain>
    </source>
</reference>
<feature type="chain" id="PRO_5047098859" description="Heme utilization protein" evidence="2">
    <location>
        <begin position="21"/>
        <end position="82"/>
    </location>
</feature>
<sequence>MKTRLMFALALSVLAANAFADDGFDKTGTAAFISQSTSTQSGSSVASDGFDHTGTAGAVAASGGGNGGADGSDKTALGRIDS</sequence>
<feature type="signal peptide" evidence="2">
    <location>
        <begin position="1"/>
        <end position="20"/>
    </location>
</feature>
<comment type="caution">
    <text evidence="3">The sequence shown here is derived from an EMBL/GenBank/DDBJ whole genome shotgun (WGS) entry which is preliminary data.</text>
</comment>
<evidence type="ECO:0000256" key="1">
    <source>
        <dbReference type="SAM" id="MobiDB-lite"/>
    </source>
</evidence>
<keyword evidence="4" id="KW-1185">Reference proteome</keyword>
<evidence type="ECO:0008006" key="5">
    <source>
        <dbReference type="Google" id="ProtNLM"/>
    </source>
</evidence>
<proteinExistence type="predicted"/>
<protein>
    <recommendedName>
        <fullName evidence="5">Heme utilization protein</fullName>
    </recommendedName>
</protein>
<dbReference type="Proteomes" id="UP001159100">
    <property type="component" value="Unassembled WGS sequence"/>
</dbReference>
<name>A0ABT6QLK0_9PSED</name>
<feature type="region of interest" description="Disordered" evidence="1">
    <location>
        <begin position="57"/>
        <end position="82"/>
    </location>
</feature>
<dbReference type="EMBL" id="JARBWL010000001">
    <property type="protein sequence ID" value="MDI2591660.1"/>
    <property type="molecule type" value="Genomic_DNA"/>
</dbReference>
<accession>A0ABT6QLK0</accession>
<gene>
    <name evidence="3" type="ORF">POF45_09505</name>
</gene>